<feature type="domain" description="Large ribosomal subunit protein uL10-like insertion" evidence="7">
    <location>
        <begin position="126"/>
        <end position="193"/>
    </location>
</feature>
<dbReference type="GO" id="GO:0005737">
    <property type="term" value="C:cytoplasm"/>
    <property type="evidence" value="ECO:0007669"/>
    <property type="project" value="UniProtKB-SubCell"/>
</dbReference>
<dbReference type="PANTHER" id="PTHR45841:SF1">
    <property type="entry name" value="MRNA TURNOVER PROTEIN 4 HOMOLOG"/>
    <property type="match status" value="1"/>
</dbReference>
<dbReference type="CDD" id="cd05796">
    <property type="entry name" value="Ribosomal_P0_like"/>
    <property type="match status" value="1"/>
</dbReference>
<reference evidence="9" key="1">
    <citation type="submission" date="2016-11" db="UniProtKB">
        <authorList>
            <consortium name="WormBaseParasite"/>
        </authorList>
    </citation>
    <scope>IDENTIFICATION</scope>
</reference>
<keyword evidence="4 5" id="KW-0539">Nucleus</keyword>
<keyword evidence="3 5" id="KW-0963">Cytoplasm</keyword>
<dbReference type="PANTHER" id="PTHR45841">
    <property type="entry name" value="MRNA TURNOVER PROTEIN 4 MRTO4"/>
    <property type="match status" value="1"/>
</dbReference>
<proteinExistence type="inferred from homology"/>
<sequence length="290" mass="32298">MPKSKRDRPVPLTKTKKRRSQDVKSQLMERVRDLVNSYDRILVLCIDNMRSSKLQMLRAELKDSKLLLGKNRLIAKALGLTPGDELQPNLHRLSRLLRNQKALLFTNRSLAAVSELLAGLTDADFARSGFAAVNSVELMPGACPQWQHSMEPALRKLGLPVRLVKGVIHLERPHLVCRRGRRLTPEQCEVLKLCQYQMAEFRVRPVACWDKAAGGRLTDDLLSETAAKAAAEAPGRVRLTSTVLDDGLSYFVPELLDDDPDDGGSSDDDAEMASGDEEVDDDEDLDDEEA</sequence>
<dbReference type="Gene3D" id="3.30.70.1730">
    <property type="match status" value="1"/>
</dbReference>
<dbReference type="InterPro" id="IPR051742">
    <property type="entry name" value="Ribosome_Assembly_uL10"/>
</dbReference>
<accession>A0A1I8HFV9</accession>
<dbReference type="WBParaSite" id="maker-uti_cns_0005768-snap-gene-0.2-mRNA-1">
    <property type="protein sequence ID" value="maker-uti_cns_0005768-snap-gene-0.2-mRNA-1"/>
    <property type="gene ID" value="maker-uti_cns_0005768-snap-gene-0.2"/>
</dbReference>
<dbReference type="InterPro" id="IPR001790">
    <property type="entry name" value="Ribosomal_uL10"/>
</dbReference>
<evidence type="ECO:0000259" key="7">
    <source>
        <dbReference type="Pfam" id="PF17777"/>
    </source>
</evidence>
<evidence type="ECO:0000256" key="2">
    <source>
        <dbReference type="ARBA" id="ARBA00008889"/>
    </source>
</evidence>
<dbReference type="AlphaFoldDB" id="A0A1I8HFV9"/>
<comment type="subcellular location">
    <subcellularLocation>
        <location evidence="5">Cytoplasm</location>
    </subcellularLocation>
    <subcellularLocation>
        <location evidence="5">Nucleus</location>
        <location evidence="5">Nucleolus</location>
    </subcellularLocation>
</comment>
<protein>
    <recommendedName>
        <fullName evidence="5">Ribosome assembly factor mrt4</fullName>
    </recommendedName>
</protein>
<evidence type="ECO:0000256" key="1">
    <source>
        <dbReference type="ARBA" id="ARBA00004046"/>
    </source>
</evidence>
<comment type="function">
    <text evidence="1 5">Component of the ribosome assembly machinery. Nuclear paralog of the ribosomal protein P0, it binds pre-60S subunits at an early stage of assembly in the nucleolus, and is replaced by P0 in cytoplasmic pre-60S subunits and mature 80S ribosomes.</text>
</comment>
<dbReference type="GO" id="GO:0003723">
    <property type="term" value="F:RNA binding"/>
    <property type="evidence" value="ECO:0007669"/>
    <property type="project" value="TreeGrafter"/>
</dbReference>
<evidence type="ECO:0000256" key="3">
    <source>
        <dbReference type="ARBA" id="ARBA00022490"/>
    </source>
</evidence>
<feature type="region of interest" description="Disordered" evidence="6">
    <location>
        <begin position="1"/>
        <end position="25"/>
    </location>
</feature>
<evidence type="ECO:0000313" key="8">
    <source>
        <dbReference type="Proteomes" id="UP000095280"/>
    </source>
</evidence>
<dbReference type="Proteomes" id="UP000095280">
    <property type="component" value="Unplaced"/>
</dbReference>
<comment type="subunit">
    <text evidence="5">Associates with the pre-60S ribosomal particle.</text>
</comment>
<feature type="region of interest" description="Disordered" evidence="6">
    <location>
        <begin position="253"/>
        <end position="290"/>
    </location>
</feature>
<dbReference type="GO" id="GO:0005730">
    <property type="term" value="C:nucleolus"/>
    <property type="evidence" value="ECO:0007669"/>
    <property type="project" value="UniProtKB-SubCell"/>
</dbReference>
<dbReference type="InterPro" id="IPR043141">
    <property type="entry name" value="Ribosomal_uL10-like_sf"/>
</dbReference>
<evidence type="ECO:0000313" key="9">
    <source>
        <dbReference type="WBParaSite" id="maker-uti_cns_0005768-snap-gene-0.2-mRNA-1"/>
    </source>
</evidence>
<evidence type="ECO:0000256" key="5">
    <source>
        <dbReference type="RuleBase" id="RU364039"/>
    </source>
</evidence>
<organism evidence="8 9">
    <name type="scientific">Macrostomum lignano</name>
    <dbReference type="NCBI Taxonomy" id="282301"/>
    <lineage>
        <taxon>Eukaryota</taxon>
        <taxon>Metazoa</taxon>
        <taxon>Spiralia</taxon>
        <taxon>Lophotrochozoa</taxon>
        <taxon>Platyhelminthes</taxon>
        <taxon>Rhabditophora</taxon>
        <taxon>Macrostomorpha</taxon>
        <taxon>Macrostomida</taxon>
        <taxon>Macrostomidae</taxon>
        <taxon>Macrostomum</taxon>
    </lineage>
</organism>
<comment type="similarity">
    <text evidence="2 5">Belongs to the universal ribosomal protein uL10 family.</text>
</comment>
<keyword evidence="8" id="KW-1185">Reference proteome</keyword>
<dbReference type="InterPro" id="IPR043164">
    <property type="entry name" value="Ribosomal_uL10-like_insert_sf"/>
</dbReference>
<dbReference type="SUPFAM" id="SSF160369">
    <property type="entry name" value="Ribosomal protein L10-like"/>
    <property type="match status" value="1"/>
</dbReference>
<evidence type="ECO:0000256" key="6">
    <source>
        <dbReference type="SAM" id="MobiDB-lite"/>
    </source>
</evidence>
<dbReference type="Pfam" id="PF17777">
    <property type="entry name" value="RL10P_insert"/>
    <property type="match status" value="1"/>
</dbReference>
<dbReference type="GO" id="GO:0000027">
    <property type="term" value="P:ribosomal large subunit assembly"/>
    <property type="evidence" value="ECO:0007669"/>
    <property type="project" value="InterPro"/>
</dbReference>
<dbReference type="Pfam" id="PF00466">
    <property type="entry name" value="Ribosomal_L10"/>
    <property type="match status" value="1"/>
</dbReference>
<name>A0A1I8HFV9_9PLAT</name>
<dbReference type="GO" id="GO:0000956">
    <property type="term" value="P:nuclear-transcribed mRNA catabolic process"/>
    <property type="evidence" value="ECO:0007669"/>
    <property type="project" value="TreeGrafter"/>
</dbReference>
<feature type="compositionally biased region" description="Acidic residues" evidence="6">
    <location>
        <begin position="255"/>
        <end position="290"/>
    </location>
</feature>
<keyword evidence="5" id="KW-0690">Ribosome biogenesis</keyword>
<dbReference type="InterPro" id="IPR033867">
    <property type="entry name" value="Mrt4"/>
</dbReference>
<dbReference type="Gene3D" id="3.90.105.20">
    <property type="match status" value="1"/>
</dbReference>
<dbReference type="GO" id="GO:0030687">
    <property type="term" value="C:preribosome, large subunit precursor"/>
    <property type="evidence" value="ECO:0007669"/>
    <property type="project" value="TreeGrafter"/>
</dbReference>
<evidence type="ECO:0000256" key="4">
    <source>
        <dbReference type="ARBA" id="ARBA00023242"/>
    </source>
</evidence>
<dbReference type="InterPro" id="IPR040637">
    <property type="entry name" value="Ribosomal_uL10-like_insert"/>
</dbReference>
<dbReference type="GO" id="GO:0006364">
    <property type="term" value="P:rRNA processing"/>
    <property type="evidence" value="ECO:0007669"/>
    <property type="project" value="TreeGrafter"/>
</dbReference>